<evidence type="ECO:0000313" key="4">
    <source>
        <dbReference type="Proteomes" id="UP000467841"/>
    </source>
</evidence>
<dbReference type="OrthoDB" id="1194650at2759"/>
<dbReference type="PANTHER" id="PTHR48449:SF1">
    <property type="entry name" value="DUF1985 DOMAIN-CONTAINING PROTEIN"/>
    <property type="match status" value="1"/>
</dbReference>
<gene>
    <name evidence="3" type="ORF">MERR_LOCUS27954</name>
</gene>
<accession>A0A6D2JU23</accession>
<protein>
    <recommendedName>
        <fullName evidence="2">DUF1985 domain-containing protein</fullName>
    </recommendedName>
</protein>
<name>A0A6D2JU23_9BRAS</name>
<dbReference type="InterPro" id="IPR015410">
    <property type="entry name" value="DUF1985"/>
</dbReference>
<dbReference type="Proteomes" id="UP000467841">
    <property type="component" value="Unassembled WGS sequence"/>
</dbReference>
<sequence>MGRFSWLTEGSSSSDQLATRSSARVVSKDEEDVSSHTSRDISYGIPSRCYCGLLTPLKMMDHTDEHPGRMFFGCKNYKLGFPHLMKWWDEAMMEEFLQLKWAVDNPRFGFRQPESEERETLLRTEAELTDVKNQVLKMKRLRRVEVTTAVTRRFRCLRRIHNRVSADYTTRCLRRLHNPLSPPLTQPAAAGFQIFVGVRRWDFANNRMSKPTFPRRFYTKGGDPDAGKSISRCSKNTKLLIVSESSSPTTNGMKSVTPGLVVCKKKYEIWSAVGANPIRFSLHEFSAITGLNCEYVENLETPDAPATDAVCEFWERLGVNVEVGPSIDQLAEASRRSAAETPVKLARLVLDLEKFEEYPWGRVCFLQLIKSIKGVDLEKSGYVLEGFIEVLQIWAFESMPNFAEKYGAPLPSKPSPPLLAYKGIQGKRYIAEAMLKQVVFKNCELVDREEVYPRWDDDVEDLYVDNIIKAIYGELGGRWRWKPSDWDEEGVLVSNHPRVDVKPPIKVEASFTDSKKRPRPTPPSNYDDIEETMQRLISDCTRTLSADLKAGFQKYDRQLAALTSTVAGLERSVKQLMDVRLQEQRRSDDPSPKKDETGAKEDETGAKEDVTGAKEAKTAQPVSTDPSPKSPNSSKVQDKRKVQVKPDQDRVLRPRKLKTKTKTPVHQTVLTGDDSSVAYVKTYVPSKEECLADIRKNQRKFNAKLMSIRAKDQRERKLAPSQKSPFVGNVTVKELIRNKKQRLAVYNPYLPEDKNVRKELTAFLKSTAGYPKLDKDKFPVWYWWWELITQPQWLSDSYDDFKKSEPNVFGLGKYLPPDSLDYFQGTKPEFCQTNKRWCRDIDDISPV</sequence>
<evidence type="ECO:0000313" key="3">
    <source>
        <dbReference type="EMBL" id="CAA7040719.1"/>
    </source>
</evidence>
<dbReference type="Pfam" id="PF09331">
    <property type="entry name" value="DUF1985"/>
    <property type="match status" value="1"/>
</dbReference>
<reference evidence="3" key="1">
    <citation type="submission" date="2020-01" db="EMBL/GenBank/DDBJ databases">
        <authorList>
            <person name="Mishra B."/>
        </authorList>
    </citation>
    <scope>NUCLEOTIDE SEQUENCE [LARGE SCALE GENOMIC DNA]</scope>
</reference>
<dbReference type="EMBL" id="CACVBM020001232">
    <property type="protein sequence ID" value="CAA7040719.1"/>
    <property type="molecule type" value="Genomic_DNA"/>
</dbReference>
<feature type="compositionally biased region" description="Basic and acidic residues" evidence="1">
    <location>
        <begin position="636"/>
        <end position="652"/>
    </location>
</feature>
<comment type="caution">
    <text evidence="3">The sequence shown here is derived from an EMBL/GenBank/DDBJ whole genome shotgun (WGS) entry which is preliminary data.</text>
</comment>
<feature type="region of interest" description="Disordered" evidence="1">
    <location>
        <begin position="580"/>
        <end position="668"/>
    </location>
</feature>
<organism evidence="3 4">
    <name type="scientific">Microthlaspi erraticum</name>
    <dbReference type="NCBI Taxonomy" id="1685480"/>
    <lineage>
        <taxon>Eukaryota</taxon>
        <taxon>Viridiplantae</taxon>
        <taxon>Streptophyta</taxon>
        <taxon>Embryophyta</taxon>
        <taxon>Tracheophyta</taxon>
        <taxon>Spermatophyta</taxon>
        <taxon>Magnoliopsida</taxon>
        <taxon>eudicotyledons</taxon>
        <taxon>Gunneridae</taxon>
        <taxon>Pentapetalae</taxon>
        <taxon>rosids</taxon>
        <taxon>malvids</taxon>
        <taxon>Brassicales</taxon>
        <taxon>Brassicaceae</taxon>
        <taxon>Coluteocarpeae</taxon>
        <taxon>Microthlaspi</taxon>
    </lineage>
</organism>
<feature type="compositionally biased region" description="Polar residues" evidence="1">
    <location>
        <begin position="620"/>
        <end position="635"/>
    </location>
</feature>
<proteinExistence type="predicted"/>
<evidence type="ECO:0000256" key="1">
    <source>
        <dbReference type="SAM" id="MobiDB-lite"/>
    </source>
</evidence>
<dbReference type="PANTHER" id="PTHR48449">
    <property type="entry name" value="DUF1985 DOMAIN-CONTAINING PROTEIN"/>
    <property type="match status" value="1"/>
</dbReference>
<dbReference type="AlphaFoldDB" id="A0A6D2JU23"/>
<evidence type="ECO:0000259" key="2">
    <source>
        <dbReference type="Pfam" id="PF09331"/>
    </source>
</evidence>
<keyword evidence="4" id="KW-1185">Reference proteome</keyword>
<feature type="compositionally biased region" description="Basic and acidic residues" evidence="1">
    <location>
        <begin position="580"/>
        <end position="617"/>
    </location>
</feature>
<feature type="domain" description="DUF1985" evidence="2">
    <location>
        <begin position="261"/>
        <end position="349"/>
    </location>
</feature>
<feature type="compositionally biased region" description="Basic residues" evidence="1">
    <location>
        <begin position="653"/>
        <end position="663"/>
    </location>
</feature>